<feature type="domain" description="Peptidase M28" evidence="11">
    <location>
        <begin position="320"/>
        <end position="473"/>
    </location>
</feature>
<dbReference type="InterPro" id="IPR007484">
    <property type="entry name" value="Peptidase_M28"/>
</dbReference>
<dbReference type="Pfam" id="PF04389">
    <property type="entry name" value="Peptidase_M28"/>
    <property type="match status" value="1"/>
</dbReference>
<proteinExistence type="inferred from homology"/>
<keyword evidence="5" id="KW-0256">Endoplasmic reticulum</keyword>
<sequence length="711" mass="77044">MEQISRLTPRVGLCAPAEDSSTKWGRRLCDHVWPTSFGRDKTHERWTSASVASLARRQAAVLYPVVLLGIAILFARSHFLTFAQASPAVDFEAFPLLQFETSSAGMSKAAPVMLGAWGSSALNGALAAATVIVADSGQQSEGPGGEGQAPDEKLLEQPLLQQQLRSLSKKNIYIFRATHVPVALVDALLDRAQNVLLLLPPRAPEETGESGALDEAQVSEAERKRVYALEQRLITRFSAGACVFAFETPELATLYEELREQQTRFLANPNSLYANSLLPAFLYKGLAPTVSIQRGPLPPSHFAAGLQSASRLSAPLQGRNVFAWLPGRRPQEGGAAPTIAIVAHYDAFAAVPHLAFGAEGNGSGVAALMELARIFSRLYSGADQEDSQSAKAGSREPGNYSLLFLLADAGAADFAGAAQWLAKTEPRILESITYVLCLDDIAASPQLYLHTAKKYKEPRVRKLLQSLETAFVQSDLLLTLDPRKIVVQTPPKPFWAHEHFTMKKVIAGTLSSKPHGGGLWVRSSILDQNSSAKSRENLLRVVGALAEGLAHFVYEVDDFSVNILEGSNRPLASFLHSWLSLASRSPRFYAFRQADKNAAKRNQTHAPSGAFADELHARLEKLVPSAQSQTFSLPASGTVFTYEPPMFLSVIETRPVLFDILCLFAAVAYCFTIYYSIVGWHFVLPAISNLTASVGALVAGAGHDRPSRKAA</sequence>
<evidence type="ECO:0000256" key="5">
    <source>
        <dbReference type="ARBA" id="ARBA00022824"/>
    </source>
</evidence>
<accession>A0A086L2W6</accession>
<organism evidence="12 13">
    <name type="scientific">Toxoplasma gondii p89</name>
    <dbReference type="NCBI Taxonomy" id="943119"/>
    <lineage>
        <taxon>Eukaryota</taxon>
        <taxon>Sar</taxon>
        <taxon>Alveolata</taxon>
        <taxon>Apicomplexa</taxon>
        <taxon>Conoidasida</taxon>
        <taxon>Coccidia</taxon>
        <taxon>Eucoccidiorida</taxon>
        <taxon>Eimeriorina</taxon>
        <taxon>Sarcocystidae</taxon>
        <taxon>Toxoplasma</taxon>
    </lineage>
</organism>
<evidence type="ECO:0000256" key="10">
    <source>
        <dbReference type="SAM" id="Phobius"/>
    </source>
</evidence>
<dbReference type="OrthoDB" id="330504at2759"/>
<dbReference type="Gene3D" id="3.40.630.10">
    <property type="entry name" value="Zn peptidases"/>
    <property type="match status" value="1"/>
</dbReference>
<protein>
    <recommendedName>
        <fullName evidence="9">BOS complex subunit NCLN</fullName>
    </recommendedName>
</protein>
<dbReference type="PANTHER" id="PTHR31826">
    <property type="entry name" value="NICALIN"/>
    <property type="match status" value="1"/>
</dbReference>
<keyword evidence="3 10" id="KW-0812">Transmembrane</keyword>
<evidence type="ECO:0000313" key="13">
    <source>
        <dbReference type="Proteomes" id="UP000028828"/>
    </source>
</evidence>
<feature type="transmembrane region" description="Helical" evidence="10">
    <location>
        <begin position="60"/>
        <end position="79"/>
    </location>
</feature>
<dbReference type="AlphaFoldDB" id="A0A086L2W6"/>
<keyword evidence="7 10" id="KW-0472">Membrane</keyword>
<evidence type="ECO:0000256" key="7">
    <source>
        <dbReference type="ARBA" id="ARBA00023136"/>
    </source>
</evidence>
<feature type="transmembrane region" description="Helical" evidence="10">
    <location>
        <begin position="683"/>
        <end position="702"/>
    </location>
</feature>
<comment type="subcellular location">
    <subcellularLocation>
        <location evidence="1">Endoplasmic reticulum membrane</location>
        <topology evidence="1">Single-pass membrane protein</topology>
    </subcellularLocation>
</comment>
<evidence type="ECO:0000256" key="8">
    <source>
        <dbReference type="ARBA" id="ARBA00023180"/>
    </source>
</evidence>
<name>A0A086L2W6_TOXGO</name>
<dbReference type="Proteomes" id="UP000028828">
    <property type="component" value="Unassembled WGS sequence"/>
</dbReference>
<evidence type="ECO:0000256" key="4">
    <source>
        <dbReference type="ARBA" id="ARBA00022729"/>
    </source>
</evidence>
<dbReference type="EMBL" id="AEYI02000226">
    <property type="protein sequence ID" value="KFG50984.1"/>
    <property type="molecule type" value="Genomic_DNA"/>
</dbReference>
<dbReference type="GO" id="GO:0005789">
    <property type="term" value="C:endoplasmic reticulum membrane"/>
    <property type="evidence" value="ECO:0007669"/>
    <property type="project" value="UniProtKB-SubCell"/>
</dbReference>
<gene>
    <name evidence="12" type="ORF">TGP89_231130</name>
</gene>
<comment type="caution">
    <text evidence="12">The sequence shown here is derived from an EMBL/GenBank/DDBJ whole genome shotgun (WGS) entry which is preliminary data.</text>
</comment>
<dbReference type="VEuPathDB" id="ToxoDB:TGP89_231130"/>
<evidence type="ECO:0000256" key="6">
    <source>
        <dbReference type="ARBA" id="ARBA00022989"/>
    </source>
</evidence>
<keyword evidence="4" id="KW-0732">Signal</keyword>
<dbReference type="SUPFAM" id="SSF53187">
    <property type="entry name" value="Zn-dependent exopeptidases"/>
    <property type="match status" value="1"/>
</dbReference>
<evidence type="ECO:0000256" key="1">
    <source>
        <dbReference type="ARBA" id="ARBA00004389"/>
    </source>
</evidence>
<comment type="similarity">
    <text evidence="2">Belongs to the nicastrin family.</text>
</comment>
<reference evidence="12 13" key="1">
    <citation type="submission" date="2014-03" db="EMBL/GenBank/DDBJ databases">
        <authorList>
            <person name="Sibley D."/>
            <person name="Venepally P."/>
            <person name="Karamycheva S."/>
            <person name="Hadjithomas M."/>
            <person name="Khan A."/>
            <person name="Brunk B."/>
            <person name="Roos D."/>
            <person name="Caler E."/>
            <person name="Lorenzi H."/>
        </authorList>
    </citation>
    <scope>NUCLEOTIDE SEQUENCE [LARGE SCALE GENOMIC DNA]</scope>
    <source>
        <strain evidence="13">p89</strain>
    </source>
</reference>
<evidence type="ECO:0000313" key="12">
    <source>
        <dbReference type="EMBL" id="KFG50984.1"/>
    </source>
</evidence>
<evidence type="ECO:0000256" key="2">
    <source>
        <dbReference type="ARBA" id="ARBA00007717"/>
    </source>
</evidence>
<keyword evidence="6 10" id="KW-1133">Transmembrane helix</keyword>
<evidence type="ECO:0000256" key="9">
    <source>
        <dbReference type="ARBA" id="ARBA00034873"/>
    </source>
</evidence>
<keyword evidence="8" id="KW-0325">Glycoprotein</keyword>
<dbReference type="InterPro" id="IPR016574">
    <property type="entry name" value="Nicalin"/>
</dbReference>
<evidence type="ECO:0000256" key="3">
    <source>
        <dbReference type="ARBA" id="ARBA00022692"/>
    </source>
</evidence>
<evidence type="ECO:0000259" key="11">
    <source>
        <dbReference type="Pfam" id="PF04389"/>
    </source>
</evidence>
<dbReference type="GO" id="GO:0009966">
    <property type="term" value="P:regulation of signal transduction"/>
    <property type="evidence" value="ECO:0007669"/>
    <property type="project" value="InterPro"/>
</dbReference>
<feature type="transmembrane region" description="Helical" evidence="10">
    <location>
        <begin position="656"/>
        <end position="677"/>
    </location>
</feature>
<dbReference type="SMR" id="A0A086L2W6"/>